<keyword evidence="1" id="KW-0472">Membrane</keyword>
<evidence type="ECO:0000313" key="2">
    <source>
        <dbReference type="EMBL" id="PCG71639.1"/>
    </source>
</evidence>
<feature type="transmembrane region" description="Helical" evidence="1">
    <location>
        <begin position="108"/>
        <end position="128"/>
    </location>
</feature>
<comment type="caution">
    <text evidence="2">The sequence shown here is derived from an EMBL/GenBank/DDBJ whole genome shotgun (WGS) entry which is preliminary data.</text>
</comment>
<dbReference type="AlphaFoldDB" id="A0A2A4JIK6"/>
<evidence type="ECO:0008006" key="3">
    <source>
        <dbReference type="Google" id="ProtNLM"/>
    </source>
</evidence>
<dbReference type="EMBL" id="NWSH01001335">
    <property type="protein sequence ID" value="PCG71639.1"/>
    <property type="molecule type" value="Genomic_DNA"/>
</dbReference>
<sequence>MFSCKLVASALLTFEFLLYAVQNDTIGLWDSLTPSFFTVIDLVMAIVLGVRCEVFIREVKETKRLVINVMSMHYDGRLRDKSKRMLKLIEETPPHFSVYDMWQLDANILLQMFMLVTGLIVTQMQFAFL</sequence>
<organism evidence="2">
    <name type="scientific">Heliothis virescens</name>
    <name type="common">Tobacco budworm moth</name>
    <dbReference type="NCBI Taxonomy" id="7102"/>
    <lineage>
        <taxon>Eukaryota</taxon>
        <taxon>Metazoa</taxon>
        <taxon>Ecdysozoa</taxon>
        <taxon>Arthropoda</taxon>
        <taxon>Hexapoda</taxon>
        <taxon>Insecta</taxon>
        <taxon>Pterygota</taxon>
        <taxon>Neoptera</taxon>
        <taxon>Endopterygota</taxon>
        <taxon>Lepidoptera</taxon>
        <taxon>Glossata</taxon>
        <taxon>Ditrysia</taxon>
        <taxon>Noctuoidea</taxon>
        <taxon>Noctuidae</taxon>
        <taxon>Heliothinae</taxon>
        <taxon>Heliothis</taxon>
    </lineage>
</organism>
<accession>A0A2A4JIK6</accession>
<keyword evidence="1" id="KW-1133">Transmembrane helix</keyword>
<name>A0A2A4JIK6_HELVI</name>
<keyword evidence="1" id="KW-0812">Transmembrane</keyword>
<evidence type="ECO:0000256" key="1">
    <source>
        <dbReference type="SAM" id="Phobius"/>
    </source>
</evidence>
<proteinExistence type="predicted"/>
<reference evidence="2" key="1">
    <citation type="submission" date="2017-09" db="EMBL/GenBank/DDBJ databases">
        <title>Contemporary evolution of a Lepidopteran species, Heliothis virescens, in response to modern agricultural practices.</title>
        <authorList>
            <person name="Fritz M.L."/>
            <person name="Deyonke A.M."/>
            <person name="Papanicolaou A."/>
            <person name="Micinski S."/>
            <person name="Westbrook J."/>
            <person name="Gould F."/>
        </authorList>
    </citation>
    <scope>NUCLEOTIDE SEQUENCE [LARGE SCALE GENOMIC DNA]</scope>
    <source>
        <strain evidence="2">HvINT-</strain>
        <tissue evidence="2">Whole body</tissue>
    </source>
</reference>
<gene>
    <name evidence="2" type="ORF">B5V51_1653</name>
</gene>
<feature type="transmembrane region" description="Helical" evidence="1">
    <location>
        <begin position="36"/>
        <end position="56"/>
    </location>
</feature>
<protein>
    <recommendedName>
        <fullName evidence="3">Gustatory receptor</fullName>
    </recommendedName>
</protein>